<dbReference type="OrthoDB" id="9803192at2"/>
<gene>
    <name evidence="5" type="ORF">SAMN02745136_04755</name>
</gene>
<evidence type="ECO:0000256" key="3">
    <source>
        <dbReference type="ARBA" id="ARBA00023014"/>
    </source>
</evidence>
<dbReference type="Pfam" id="PF14691">
    <property type="entry name" value="Fer4_20"/>
    <property type="match status" value="1"/>
</dbReference>
<dbReference type="InterPro" id="IPR017896">
    <property type="entry name" value="4Fe4S_Fe-S-bd"/>
</dbReference>
<evidence type="ECO:0000259" key="4">
    <source>
        <dbReference type="PROSITE" id="PS51379"/>
    </source>
</evidence>
<keyword evidence="3" id="KW-0411">Iron-sulfur</keyword>
<dbReference type="PRINTS" id="PR00419">
    <property type="entry name" value="ADXRDTASE"/>
</dbReference>
<reference evidence="5 6" key="1">
    <citation type="submission" date="2016-11" db="EMBL/GenBank/DDBJ databases">
        <authorList>
            <person name="Jaros S."/>
            <person name="Januszkiewicz K."/>
            <person name="Wedrychowicz H."/>
        </authorList>
    </citation>
    <scope>NUCLEOTIDE SEQUENCE [LARGE SCALE GENOMIC DNA]</scope>
    <source>
        <strain evidence="5 6">DSM 15929</strain>
    </source>
</reference>
<evidence type="ECO:0000313" key="5">
    <source>
        <dbReference type="EMBL" id="SHL37939.1"/>
    </source>
</evidence>
<dbReference type="Pfam" id="PF07992">
    <property type="entry name" value="Pyr_redox_2"/>
    <property type="match status" value="1"/>
</dbReference>
<dbReference type="GO" id="GO:0051536">
    <property type="term" value="F:iron-sulfur cluster binding"/>
    <property type="evidence" value="ECO:0007669"/>
    <property type="project" value="UniProtKB-KW"/>
</dbReference>
<dbReference type="InterPro" id="IPR036188">
    <property type="entry name" value="FAD/NAD-bd_sf"/>
</dbReference>
<dbReference type="STRING" id="1121322.SAMN02745136_04755"/>
<dbReference type="SUPFAM" id="SSF46548">
    <property type="entry name" value="alpha-helical ferredoxin"/>
    <property type="match status" value="1"/>
</dbReference>
<dbReference type="PANTHER" id="PTHR42783">
    <property type="entry name" value="GLUTAMATE SYNTHASE [NADPH] SMALL CHAIN"/>
    <property type="match status" value="1"/>
</dbReference>
<dbReference type="Pfam" id="PF00037">
    <property type="entry name" value="Fer4"/>
    <property type="match status" value="2"/>
</dbReference>
<dbReference type="PANTHER" id="PTHR42783:SF3">
    <property type="entry name" value="GLUTAMATE SYNTHASE [NADPH] SMALL CHAIN-RELATED"/>
    <property type="match status" value="1"/>
</dbReference>
<dbReference type="GO" id="GO:0046872">
    <property type="term" value="F:metal ion binding"/>
    <property type="evidence" value="ECO:0007669"/>
    <property type="project" value="UniProtKB-KW"/>
</dbReference>
<dbReference type="InterPro" id="IPR023753">
    <property type="entry name" value="FAD/NAD-binding_dom"/>
</dbReference>
<dbReference type="Gene3D" id="3.30.70.20">
    <property type="match status" value="1"/>
</dbReference>
<organism evidence="5 6">
    <name type="scientific">Anaerocolumna jejuensis DSM 15929</name>
    <dbReference type="NCBI Taxonomy" id="1121322"/>
    <lineage>
        <taxon>Bacteria</taxon>
        <taxon>Bacillati</taxon>
        <taxon>Bacillota</taxon>
        <taxon>Clostridia</taxon>
        <taxon>Lachnospirales</taxon>
        <taxon>Lachnospiraceae</taxon>
        <taxon>Anaerocolumna</taxon>
    </lineage>
</organism>
<proteinExistence type="predicted"/>
<dbReference type="Gene3D" id="3.30.70.3270">
    <property type="match status" value="1"/>
</dbReference>
<keyword evidence="1" id="KW-0479">Metal-binding</keyword>
<evidence type="ECO:0000256" key="1">
    <source>
        <dbReference type="ARBA" id="ARBA00022723"/>
    </source>
</evidence>
<dbReference type="EMBL" id="FRAC01000031">
    <property type="protein sequence ID" value="SHL37939.1"/>
    <property type="molecule type" value="Genomic_DNA"/>
</dbReference>
<dbReference type="Gene3D" id="3.50.50.60">
    <property type="entry name" value="FAD/NAD(P)-binding domain"/>
    <property type="match status" value="2"/>
</dbReference>
<evidence type="ECO:0000313" key="6">
    <source>
        <dbReference type="Proteomes" id="UP000184386"/>
    </source>
</evidence>
<dbReference type="GO" id="GO:0016491">
    <property type="term" value="F:oxidoreductase activity"/>
    <property type="evidence" value="ECO:0007669"/>
    <property type="project" value="InterPro"/>
</dbReference>
<dbReference type="InterPro" id="IPR017900">
    <property type="entry name" value="4Fe4S_Fe_S_CS"/>
</dbReference>
<dbReference type="PROSITE" id="PS51379">
    <property type="entry name" value="4FE4S_FER_2"/>
    <property type="match status" value="2"/>
</dbReference>
<dbReference type="RefSeq" id="WP_073279569.1">
    <property type="nucleotide sequence ID" value="NZ_FRAC01000031.1"/>
</dbReference>
<protein>
    <submittedName>
        <fullName evidence="5">NADPH-dependent glutamate synthase beta chain</fullName>
    </submittedName>
</protein>
<dbReference type="InterPro" id="IPR028261">
    <property type="entry name" value="DPD_II"/>
</dbReference>
<keyword evidence="6" id="KW-1185">Reference proteome</keyword>
<dbReference type="SUPFAM" id="SSF51971">
    <property type="entry name" value="Nucleotide-binding domain"/>
    <property type="match status" value="1"/>
</dbReference>
<feature type="domain" description="4Fe-4S ferredoxin-type" evidence="4">
    <location>
        <begin position="275"/>
        <end position="304"/>
    </location>
</feature>
<dbReference type="PROSITE" id="PS00198">
    <property type="entry name" value="4FE4S_FER_1"/>
    <property type="match status" value="1"/>
</dbReference>
<dbReference type="Proteomes" id="UP000184386">
    <property type="component" value="Unassembled WGS sequence"/>
</dbReference>
<sequence length="884" mass="98084">MRKNLIKFVEHVNMLNLHCTEEDPEYKLLEHILTDDMITIGLAMKVRTPYCYREIAKRAKMPEEKAKCLADEMAMIGVLEYEGDKLKLPIFAPGSMELMVLNKEQIEGHPEIAYAFSDYVENLTKGFARFFPKGNGLVITLPVAKAIEAEPRKIEIEEIKYWVDKYYPSLSVGACQCRRSAAIRGDIGADMEGEWCIQVGDFAESCIRTNRSRRVTKEEVYDILHRAEDMGYVHEVTNIDGPKNSLFICNCHPDTCLAFRTARLVDTPNMMKSNFIATVDMSKCVACGQCMEVCPMNAAKLGQKICQKNPVKISENISPDDHVWGKDKWTLDYRTNKKNIVKETGTSPCKTNCPAHISVQAYLKLAGQGKYMDALELIKQENPLPAVCGRICNHRCEEACTLGNITDPVAIDDVKKFIANQEINSESRFVPKKKFYEGKKLAIIGSGPAGLSCAYYAAVYGHAVTVFEREKKTGGMLRYGIPSFRLEKDVIDAEIKVLDELGVHFKYGVNVGEDVTIEELRNQGYKAFFIAIGAQGGRGIGVEGEDANGVLSGVDFLRTINSGKNVDLSSRTVVIGGGNVAVDVARTALRAGGKEVSLYCLETRDIMPASADEVAEAEDENININPGWGPKKILTKDGKVCGIEFKRCLSVKDTDGRFNPQYDENDVVTVECENVLLSVGQSIEWGRLLEGTKVELNSNMTVKADGFTYQTAESDIFVGGDSYSGPRFAIDAISAGKSGAESLHRYVHKGHDLLIGRDRREFIEIDKENIVVDSYDRPSRQSAKGIPEMRLTFADERGILTDEQVKKETSRCLECGAARVDQTRCIGCGLCTTRCKFDAITLSKVSSHYGTSYEKLPVRLALNIVKRAGKIAVRKVKDTANKDI</sequence>
<keyword evidence="2" id="KW-0408">Iron</keyword>
<dbReference type="Gene3D" id="1.10.1060.10">
    <property type="entry name" value="Alpha-helical ferredoxin"/>
    <property type="match status" value="1"/>
</dbReference>
<feature type="domain" description="4Fe-4S ferredoxin-type" evidence="4">
    <location>
        <begin position="816"/>
        <end position="845"/>
    </location>
</feature>
<dbReference type="InterPro" id="IPR009051">
    <property type="entry name" value="Helical_ferredxn"/>
</dbReference>
<accession>A0A1M7A5K9</accession>
<dbReference type="AlphaFoldDB" id="A0A1M7A5K9"/>
<evidence type="ECO:0000256" key="2">
    <source>
        <dbReference type="ARBA" id="ARBA00023004"/>
    </source>
</evidence>
<name>A0A1M7A5K9_9FIRM</name>
<dbReference type="SUPFAM" id="SSF54862">
    <property type="entry name" value="4Fe-4S ferredoxins"/>
    <property type="match status" value="2"/>
</dbReference>